<dbReference type="GO" id="GO:0031145">
    <property type="term" value="P:anaphase-promoting complex-dependent catabolic process"/>
    <property type="evidence" value="ECO:0000318"/>
    <property type="project" value="GO_Central"/>
</dbReference>
<feature type="repeat" description="TPR" evidence="3">
    <location>
        <begin position="609"/>
        <end position="642"/>
    </location>
</feature>
<dbReference type="SMART" id="SM00028">
    <property type="entry name" value="TPR"/>
    <property type="match status" value="7"/>
</dbReference>
<dbReference type="HOGENOM" id="CLU_008850_0_1_1"/>
<dbReference type="GeneID" id="18242971"/>
<dbReference type="InterPro" id="IPR011990">
    <property type="entry name" value="TPR-like_helical_dom_sf"/>
</dbReference>
<feature type="repeat" description="TPR" evidence="3">
    <location>
        <begin position="153"/>
        <end position="186"/>
    </location>
</feature>
<evidence type="ECO:0000256" key="1">
    <source>
        <dbReference type="ARBA" id="ARBA00022803"/>
    </source>
</evidence>
<dbReference type="AlphaFoldDB" id="F4P0X5"/>
<dbReference type="FunCoup" id="F4P0X5">
    <property type="interactions" value="759"/>
</dbReference>
<evidence type="ECO:0000256" key="4">
    <source>
        <dbReference type="SAM" id="MobiDB-lite"/>
    </source>
</evidence>
<dbReference type="GO" id="GO:0005737">
    <property type="term" value="C:cytoplasm"/>
    <property type="evidence" value="ECO:0000318"/>
    <property type="project" value="GO_Central"/>
</dbReference>
<accession>F4P0X5</accession>
<dbReference type="GO" id="GO:0016567">
    <property type="term" value="P:protein ubiquitination"/>
    <property type="evidence" value="ECO:0000318"/>
    <property type="project" value="GO_Central"/>
</dbReference>
<feature type="repeat" description="TPR" evidence="3">
    <location>
        <begin position="473"/>
        <end position="506"/>
    </location>
</feature>
<dbReference type="InParanoid" id="F4P0X5"/>
<dbReference type="Pfam" id="PF13432">
    <property type="entry name" value="TPR_16"/>
    <property type="match status" value="2"/>
</dbReference>
<dbReference type="RefSeq" id="XP_006678181.1">
    <property type="nucleotide sequence ID" value="XM_006678118.1"/>
</dbReference>
<dbReference type="GO" id="GO:0051301">
    <property type="term" value="P:cell division"/>
    <property type="evidence" value="ECO:0000318"/>
    <property type="project" value="GO_Central"/>
</dbReference>
<dbReference type="EMBL" id="GL882882">
    <property type="protein sequence ID" value="EGF81358.1"/>
    <property type="molecule type" value="Genomic_DNA"/>
</dbReference>
<dbReference type="PANTHER" id="PTHR12558">
    <property type="entry name" value="CELL DIVISION CYCLE 16,23,27"/>
    <property type="match status" value="1"/>
</dbReference>
<reference evidence="5 6" key="1">
    <citation type="submission" date="2009-12" db="EMBL/GenBank/DDBJ databases">
        <title>The draft genome of Batrachochytrium dendrobatidis.</title>
        <authorList>
            <consortium name="US DOE Joint Genome Institute (JGI-PGF)"/>
            <person name="Kuo A."/>
            <person name="Salamov A."/>
            <person name="Schmutz J."/>
            <person name="Lucas S."/>
            <person name="Pitluck S."/>
            <person name="Rosenblum E."/>
            <person name="Stajich J."/>
            <person name="Eisen M."/>
            <person name="Grigoriev I.V."/>
        </authorList>
    </citation>
    <scope>NUCLEOTIDE SEQUENCE [LARGE SCALE GENOMIC DNA]</scope>
    <source>
        <strain evidence="6">JAM81 / FGSC 10211</strain>
    </source>
</reference>
<dbReference type="GO" id="GO:0007091">
    <property type="term" value="P:metaphase/anaphase transition of mitotic cell cycle"/>
    <property type="evidence" value="ECO:0000318"/>
    <property type="project" value="GO_Central"/>
</dbReference>
<feature type="region of interest" description="Disordered" evidence="4">
    <location>
        <begin position="226"/>
        <end position="328"/>
    </location>
</feature>
<dbReference type="Proteomes" id="UP000007241">
    <property type="component" value="Unassembled WGS sequence"/>
</dbReference>
<feature type="compositionally biased region" description="Polar residues" evidence="4">
    <location>
        <begin position="297"/>
        <end position="328"/>
    </location>
</feature>
<dbReference type="Pfam" id="PF12895">
    <property type="entry name" value="ANAPC3"/>
    <property type="match status" value="1"/>
</dbReference>
<dbReference type="Pfam" id="PF13181">
    <property type="entry name" value="TPR_8"/>
    <property type="match status" value="2"/>
</dbReference>
<dbReference type="STRING" id="684364.F4P0X5"/>
<evidence type="ECO:0000313" key="6">
    <source>
        <dbReference type="Proteomes" id="UP000007241"/>
    </source>
</evidence>
<dbReference type="OMA" id="CKYDCYK"/>
<feature type="repeat" description="TPR" evidence="3">
    <location>
        <begin position="371"/>
        <end position="404"/>
    </location>
</feature>
<dbReference type="OrthoDB" id="10248520at2759"/>
<comment type="similarity">
    <text evidence="2">Belongs to the APC3/CDC27 family.</text>
</comment>
<dbReference type="Gene3D" id="1.25.40.10">
    <property type="entry name" value="Tetratricopeptide repeat domain"/>
    <property type="match status" value="4"/>
</dbReference>
<dbReference type="SUPFAM" id="SSF48452">
    <property type="entry name" value="TPR-like"/>
    <property type="match status" value="2"/>
</dbReference>
<dbReference type="PANTHER" id="PTHR12558:SF13">
    <property type="entry name" value="CELL DIVISION CYCLE PROTEIN 27 HOMOLOG"/>
    <property type="match status" value="1"/>
</dbReference>
<sequence length="666" mass="74215">MTTLDTTAAVELLQSSAISALHAGEYETAVFLCHRIMSLFPLPSISHGIFLLARAQYLMGNHRAALHTLTDTVGSTPTIPTTYLQALCYSNMGLLSQANASFTSLVRLHNSTSKTGSAGPVTDYTDQYYGNAAAGLDISFSVLLSIGLVIPWASVYCKLGLIQRRMGLVEDAVKSLHTTLELDPLNWTAVKTLCEMGFPPQRDHVFEPTALSAHFKSIMQHIGTSHQPISEQKQDLESHASSLQQGGAYTSTRLRSIRKVDLPTTQPTLGRRVAARTDSKITAGSAHRKRTRDEHTTTAPSLSQQSSGKTKTHVSSQSKDNQAQETNQTATELVSSTLKDILSGYAALCTFNIPRALRWFKILSASQRRSPDILIMIGRAYFEATDYELAARAFEQARRLQPAQMNEMDTYGTCLWHLRKVIELSYLGKELEQENRLAPQTWCVIGNYFSLNQEHDQAIQSFQRAIKVDPEFVNAHTLIGHEYLTSEDLENAAIHFRTALRLNPRHYSALYGLASLLYKQEKYTIAEFYNNKAMKLCRFNLALLEFAGAIVSKDPKRLEVALKIYTHCGKLAPQRTSVQLSKSNVLTQLGKFQEALEVLESILLNKRDSNVYFKMGEIYDKMGDANNALLYYSKAHDGKSRKISKDVQEAMRGIQDKLDKAGAIES</sequence>
<keyword evidence="1 3" id="KW-0802">TPR repeat</keyword>
<organism evidence="5 6">
    <name type="scientific">Batrachochytrium dendrobatidis (strain JAM81 / FGSC 10211)</name>
    <name type="common">Frog chytrid fungus</name>
    <dbReference type="NCBI Taxonomy" id="684364"/>
    <lineage>
        <taxon>Eukaryota</taxon>
        <taxon>Fungi</taxon>
        <taxon>Fungi incertae sedis</taxon>
        <taxon>Chytridiomycota</taxon>
        <taxon>Chytridiomycota incertae sedis</taxon>
        <taxon>Chytridiomycetes</taxon>
        <taxon>Rhizophydiales</taxon>
        <taxon>Rhizophydiales incertae sedis</taxon>
        <taxon>Batrachochytrium</taxon>
    </lineage>
</organism>
<evidence type="ECO:0000256" key="3">
    <source>
        <dbReference type="PROSITE-ProRule" id="PRU00339"/>
    </source>
</evidence>
<name>F4P0X5_BATDJ</name>
<dbReference type="InterPro" id="IPR019734">
    <property type="entry name" value="TPR_rpt"/>
</dbReference>
<evidence type="ECO:0000313" key="5">
    <source>
        <dbReference type="EMBL" id="EGF81358.1"/>
    </source>
</evidence>
<feature type="repeat" description="TPR" evidence="3">
    <location>
        <begin position="439"/>
        <end position="472"/>
    </location>
</feature>
<keyword evidence="6" id="KW-1185">Reference proteome</keyword>
<feature type="compositionally biased region" description="Polar residues" evidence="4">
    <location>
        <begin position="239"/>
        <end position="254"/>
    </location>
</feature>
<evidence type="ECO:0000256" key="2">
    <source>
        <dbReference type="ARBA" id="ARBA00038210"/>
    </source>
</evidence>
<proteinExistence type="inferred from homology"/>
<protein>
    <recommendedName>
        <fullName evidence="7">TPR-like protein</fullName>
    </recommendedName>
</protein>
<evidence type="ECO:0008006" key="7">
    <source>
        <dbReference type="Google" id="ProtNLM"/>
    </source>
</evidence>
<gene>
    <name evidence="5" type="ORF">BATDEDRAFT_87926</name>
</gene>
<dbReference type="GO" id="GO:0005680">
    <property type="term" value="C:anaphase-promoting complex"/>
    <property type="evidence" value="ECO:0000318"/>
    <property type="project" value="GO_Central"/>
</dbReference>
<dbReference type="PROSITE" id="PS50005">
    <property type="entry name" value="TPR"/>
    <property type="match status" value="5"/>
</dbReference>